<dbReference type="AlphaFoldDB" id="W0JS65"/>
<protein>
    <submittedName>
        <fullName evidence="1">Uncharacterized protein</fullName>
    </submittedName>
</protein>
<evidence type="ECO:0000313" key="2">
    <source>
        <dbReference type="Proteomes" id="UP000019024"/>
    </source>
</evidence>
<dbReference type="eggNOG" id="arCOG10181">
    <property type="taxonomic scope" value="Archaea"/>
</dbReference>
<geneLocation type="plasmid" evidence="1">
    <name>unnamed</name>
</geneLocation>
<dbReference type="Proteomes" id="UP000019024">
    <property type="component" value="Plasmid unnamed"/>
</dbReference>
<keyword evidence="2" id="KW-1185">Reference proteome</keyword>
<dbReference type="KEGG" id="hlr:HALLA_03410"/>
<dbReference type="EMBL" id="CP007056">
    <property type="protein sequence ID" value="AHG01449.1"/>
    <property type="molecule type" value="Genomic_DNA"/>
</dbReference>
<sequence>MNRKSGYVRNATETIERACEHCEWHAVGDTHPELAKRYQDHLRDDHPSVWLRK</sequence>
<accession>W0JS65</accession>
<proteinExistence type="predicted"/>
<dbReference type="HOGENOM" id="CLU_212432_0_0_2"/>
<organism evidence="1 2">
    <name type="scientific">Halostagnicola larsenii XH-48</name>
    <dbReference type="NCBI Taxonomy" id="797299"/>
    <lineage>
        <taxon>Archaea</taxon>
        <taxon>Methanobacteriati</taxon>
        <taxon>Methanobacteriota</taxon>
        <taxon>Stenosarchaea group</taxon>
        <taxon>Halobacteria</taxon>
        <taxon>Halobacteriales</taxon>
        <taxon>Natrialbaceae</taxon>
        <taxon>Halostagnicola</taxon>
    </lineage>
</organism>
<evidence type="ECO:0000313" key="1">
    <source>
        <dbReference type="EMBL" id="AHG01449.1"/>
    </source>
</evidence>
<keyword evidence="1" id="KW-0614">Plasmid</keyword>
<name>W0JS65_9EURY</name>
<dbReference type="GeneID" id="43330820"/>
<dbReference type="RefSeq" id="WP_157231404.1">
    <property type="nucleotide sequence ID" value="NZ_CP007056.1"/>
</dbReference>
<gene>
    <name evidence="1" type="ORF">HALLA_03410</name>
</gene>
<dbReference type="OrthoDB" id="296045at2157"/>
<reference evidence="1 2" key="1">
    <citation type="submission" date="2014-01" db="EMBL/GenBank/DDBJ databases">
        <authorList>
            <consortium name="DOE Joint Genome Institute"/>
            <person name="Anderson I."/>
            <person name="Huntemann M."/>
            <person name="Han J."/>
            <person name="Chen A."/>
            <person name="Kyrpides N."/>
            <person name="Mavromatis K."/>
            <person name="Markowitz V."/>
            <person name="Palaniappan K."/>
            <person name="Ivanova N."/>
            <person name="Schaumberg A."/>
            <person name="Pati A."/>
            <person name="Liolios K."/>
            <person name="Nordberg H.P."/>
            <person name="Cantor M.N."/>
            <person name="Hua S.X."/>
            <person name="Woyke T."/>
        </authorList>
    </citation>
    <scope>NUCLEOTIDE SEQUENCE [LARGE SCALE GENOMIC DNA]</scope>
    <source>
        <strain evidence="1 2">XH-48</strain>
        <plasmid evidence="2">1</plasmid>
    </source>
</reference>